<feature type="region of interest" description="Disordered" evidence="11">
    <location>
        <begin position="577"/>
        <end position="596"/>
    </location>
</feature>
<feature type="transmembrane region" description="Helical" evidence="12">
    <location>
        <begin position="206"/>
        <end position="230"/>
    </location>
</feature>
<dbReference type="InterPro" id="IPR004843">
    <property type="entry name" value="Calcineurin-like_PHP"/>
</dbReference>
<dbReference type="SUPFAM" id="SSF47473">
    <property type="entry name" value="EF-hand"/>
    <property type="match status" value="1"/>
</dbReference>
<dbReference type="SUPFAM" id="SSF81321">
    <property type="entry name" value="Family A G protein-coupled receptor-like"/>
    <property type="match status" value="1"/>
</dbReference>
<dbReference type="EC" id="3.1.3.16" evidence="10"/>
<comment type="subcellular location">
    <subcellularLocation>
        <location evidence="1">Cell membrane</location>
        <topology evidence="1">Multi-pass membrane protein</topology>
    </subcellularLocation>
</comment>
<feature type="transmembrane region" description="Helical" evidence="12">
    <location>
        <begin position="162"/>
        <end position="186"/>
    </location>
</feature>
<dbReference type="InterPro" id="IPR017452">
    <property type="entry name" value="GPCR_Rhodpsn_7TM"/>
</dbReference>
<dbReference type="FunFam" id="1.20.1070.10:FF:000523">
    <property type="entry name" value="5-hydroxytryptamine receptor 2B"/>
    <property type="match status" value="1"/>
</dbReference>
<dbReference type="Pfam" id="PF00149">
    <property type="entry name" value="Metallophos"/>
    <property type="match status" value="1"/>
</dbReference>
<dbReference type="PANTHER" id="PTHR24248:SF199">
    <property type="entry name" value="IP13425P-RELATED"/>
    <property type="match status" value="1"/>
</dbReference>
<comment type="catalytic activity">
    <reaction evidence="10">
        <text>O-phospho-L-threonyl-[protein] + H2O = L-threonyl-[protein] + phosphate</text>
        <dbReference type="Rhea" id="RHEA:47004"/>
        <dbReference type="Rhea" id="RHEA-COMP:11060"/>
        <dbReference type="Rhea" id="RHEA-COMP:11605"/>
        <dbReference type="ChEBI" id="CHEBI:15377"/>
        <dbReference type="ChEBI" id="CHEBI:30013"/>
        <dbReference type="ChEBI" id="CHEBI:43474"/>
        <dbReference type="ChEBI" id="CHEBI:61977"/>
        <dbReference type="EC" id="3.1.3.16"/>
    </reaction>
</comment>
<evidence type="ECO:0000313" key="14">
    <source>
        <dbReference type="EMBL" id="CAF0789839.1"/>
    </source>
</evidence>
<feature type="domain" description="G-protein coupled receptors family 1 profile" evidence="13">
    <location>
        <begin position="63"/>
        <end position="301"/>
    </location>
</feature>
<evidence type="ECO:0000256" key="12">
    <source>
        <dbReference type="SAM" id="Phobius"/>
    </source>
</evidence>
<dbReference type="EMBL" id="CAJOBA010001039">
    <property type="protein sequence ID" value="CAF3572317.1"/>
    <property type="molecule type" value="Genomic_DNA"/>
</dbReference>
<evidence type="ECO:0000256" key="8">
    <source>
        <dbReference type="ARBA" id="ARBA00023170"/>
    </source>
</evidence>
<name>A0A8S2GXD7_9BILA</name>
<keyword evidence="8" id="KW-0675">Receptor</keyword>
<feature type="region of interest" description="Disordered" evidence="11">
    <location>
        <begin position="641"/>
        <end position="663"/>
    </location>
</feature>
<keyword evidence="2" id="KW-1003">Cell membrane</keyword>
<dbReference type="InterPro" id="IPR011992">
    <property type="entry name" value="EF-hand-dom_pair"/>
</dbReference>
<feature type="transmembrane region" description="Helical" evidence="12">
    <location>
        <begin position="114"/>
        <end position="141"/>
    </location>
</feature>
<dbReference type="CDD" id="cd14967">
    <property type="entry name" value="7tmA_amine_R-like"/>
    <property type="match status" value="1"/>
</dbReference>
<evidence type="ECO:0000256" key="11">
    <source>
        <dbReference type="SAM" id="MobiDB-lite"/>
    </source>
</evidence>
<keyword evidence="10" id="KW-0378">Hydrolase</keyword>
<dbReference type="GO" id="GO:0071880">
    <property type="term" value="P:adenylate cyclase-activating adrenergic receptor signaling pathway"/>
    <property type="evidence" value="ECO:0007669"/>
    <property type="project" value="TreeGrafter"/>
</dbReference>
<dbReference type="CDD" id="cd00144">
    <property type="entry name" value="MPP_PPP_family"/>
    <property type="match status" value="1"/>
</dbReference>
<organism evidence="15 16">
    <name type="scientific">Didymodactylos carnosus</name>
    <dbReference type="NCBI Taxonomy" id="1234261"/>
    <lineage>
        <taxon>Eukaryota</taxon>
        <taxon>Metazoa</taxon>
        <taxon>Spiralia</taxon>
        <taxon>Gnathifera</taxon>
        <taxon>Rotifera</taxon>
        <taxon>Eurotatoria</taxon>
        <taxon>Bdelloidea</taxon>
        <taxon>Philodinida</taxon>
        <taxon>Philodinidae</taxon>
        <taxon>Didymodactylos</taxon>
    </lineage>
</organism>
<dbReference type="EMBL" id="CAJNOK010001039">
    <property type="protein sequence ID" value="CAF0789839.1"/>
    <property type="molecule type" value="Genomic_DNA"/>
</dbReference>
<dbReference type="InterPro" id="IPR029052">
    <property type="entry name" value="Metallo-depent_PP-like"/>
</dbReference>
<gene>
    <name evidence="14" type="ORF">OVA965_LOCUS4074</name>
    <name evidence="15" type="ORF">TMI583_LOCUS4072</name>
</gene>
<dbReference type="InterPro" id="IPR000276">
    <property type="entry name" value="GPCR_Rhodpsn"/>
</dbReference>
<dbReference type="GO" id="GO:0005886">
    <property type="term" value="C:plasma membrane"/>
    <property type="evidence" value="ECO:0007669"/>
    <property type="project" value="UniProtKB-SubCell"/>
</dbReference>
<proteinExistence type="inferred from homology"/>
<evidence type="ECO:0000256" key="6">
    <source>
        <dbReference type="ARBA" id="ARBA00023136"/>
    </source>
</evidence>
<feature type="compositionally biased region" description="Basic residues" evidence="11">
    <location>
        <begin position="577"/>
        <end position="587"/>
    </location>
</feature>
<evidence type="ECO:0000259" key="13">
    <source>
        <dbReference type="PROSITE" id="PS50262"/>
    </source>
</evidence>
<evidence type="ECO:0000256" key="10">
    <source>
        <dbReference type="RuleBase" id="RU004273"/>
    </source>
</evidence>
<dbReference type="PROSITE" id="PS00125">
    <property type="entry name" value="SER_THR_PHOSPHATASE"/>
    <property type="match status" value="1"/>
</dbReference>
<dbReference type="InterPro" id="IPR006186">
    <property type="entry name" value="Ser/Thr-sp_prot-phosphatase"/>
</dbReference>
<dbReference type="GO" id="GO:0004722">
    <property type="term" value="F:protein serine/threonine phosphatase activity"/>
    <property type="evidence" value="ECO:0007669"/>
    <property type="project" value="UniProtKB-EC"/>
</dbReference>
<evidence type="ECO:0000256" key="5">
    <source>
        <dbReference type="ARBA" id="ARBA00023040"/>
    </source>
</evidence>
<dbReference type="GO" id="GO:0043410">
    <property type="term" value="P:positive regulation of MAPK cascade"/>
    <property type="evidence" value="ECO:0007669"/>
    <property type="project" value="TreeGrafter"/>
</dbReference>
<accession>A0A8S2GXD7</accession>
<dbReference type="Gene3D" id="1.10.238.10">
    <property type="entry name" value="EF-hand"/>
    <property type="match status" value="1"/>
</dbReference>
<protein>
    <recommendedName>
        <fullName evidence="10">Serine/threonine-protein phosphatase</fullName>
        <ecNumber evidence="10">3.1.3.16</ecNumber>
    </recommendedName>
</protein>
<dbReference type="GO" id="GO:0004993">
    <property type="term" value="F:G protein-coupled serotonin receptor activity"/>
    <property type="evidence" value="ECO:0007669"/>
    <property type="project" value="UniProtKB-ARBA"/>
</dbReference>
<comment type="caution">
    <text evidence="15">The sequence shown here is derived from an EMBL/GenBank/DDBJ whole genome shotgun (WGS) entry which is preliminary data.</text>
</comment>
<sequence>MVLTLWTLTTTLVGSNLTLLYYPINILNSTTLTESNIKLPLSMSLKIITAIFMILIDISAFTGNALVIAAFFRTKRLQTVTNYFIASLAYADLLVAVFVLPLSIYYYYRDRSWKLGLILCDLWVSSDVLLCTASILNLTCISVDRYMAITKPLTYTAYRSKYLARIMIVCVWIVSAIITCPPIFGWRDANRKSQVEKYNECELNTATGYVIYSALGSFYIPAIVMIFVYVRIFKVVYKRESLIKRFHHHHHDTNSFDISNNKASFATLQKDMCIRNDFTKKLKATATVAQQRKINKKVLSIYCCCFCCCTNKKEQQKTNGSVVYRFGNGNGNGGDYSGSDSTSALETNNICRPCTLNMTKANGTLKNLDDVKHRRNYFRSGFPTAVPYTFRTGDSPCFESKCFDCADTIQQLSIKCRSTSFESHHIVEDLNAALSRSRQLKESMNNKQDDDLKSSNSSLPTFILRTSTYDQQTVGEENHPPNIFQANQAISDGIMNNDNNEDEEDLFQLVTAPQYQNNLSRSVDELTTISIHNHSSLKSKPSDASLVLPKCQDDFSSSRTYQNGCGTIKCEPTRINRRTNGKSKHSRIAQNTSAKSMPTQTSLFKTKLNCFSFCCPRICNADDITDHHSFNNGMTSFTNKEDDGVTLNEKSSNETNKTPCTLTSSPSLLTDRNNLVVLFGSNNLNKNSNPVRDVNRRERLRFMKEQKTAKTLAIVVGGFILLWLPFFIMNPMYRHAATLDVQKTGNTFFHFRPFCDSWPAIVKVLEEVLILVFVLLEVLFRVLLFLDEMKLVICVIIDKERDTILLCEQQYNRGYWFPYDELQAGETRLLAAKRIASKACSNDCDIVTLLKIRCSDQLPCFQNFQTYYLLNRGKLTRNNSININHIWMNLERLKTAMINRELLGMEPFFQLKSILEKQQLHEDYISNSQIIEEPMLQLIECKQPDQSNQTNASPQEQLIGSAKFNAKLQEKIFKEFNSYTFPSEYMSYQAFCEAMDNKILASDKHKLQRYFRAFDSQQKSYLTYLDYLLGLAAMDPNTSHGGAPAEQRCRYIFRFYNTTDYKLQLTDFLNSVGQLKYRGTSVLFRLNSSVQDLLRVSKRYIEAKPDSSFDKSTSNHLYEIADHCVTLKKSGTLAQVESLRTMINQNTDQLSYTTENALKSMPRSSSEEIFDRRTVATDVQDSLRYFEKRDQTKEALTWTPNSFASLAKYVINLCREVREVIKREPRCLKVSPPCYILGDIHGNYQDLVCFEKSLWRATLLLTPASFVFLGDFVDRGTHGLEVIIYLLAAKFQCPKKVILLRGNHEIRKVQQMFSFYRECIIKFGDSLGKEVWEAINTVFDVLPLAAVIDEKILCLHGGIPSSVNCSGDFITTVNEIPNPLSDPENESPLAWELMWNDPYSIDSTNQAPVGATGGFFNNTRRSTGNFFTTEALMTFLEKNSFSHVVRAHEVQQVGFKVQLNGRLLTVFSSSHYCGGTNEAATVLCDSGKLRLIKLDTI</sequence>
<dbReference type="Proteomes" id="UP000677228">
    <property type="component" value="Unassembled WGS sequence"/>
</dbReference>
<dbReference type="Gene3D" id="3.60.21.10">
    <property type="match status" value="1"/>
</dbReference>
<keyword evidence="3 12" id="KW-0812">Transmembrane</keyword>
<dbReference type="PROSITE" id="PS50262">
    <property type="entry name" value="G_PROTEIN_RECEP_F1_2"/>
    <property type="match status" value="1"/>
</dbReference>
<evidence type="ECO:0000256" key="1">
    <source>
        <dbReference type="ARBA" id="ARBA00004651"/>
    </source>
</evidence>
<dbReference type="SUPFAM" id="SSF56300">
    <property type="entry name" value="Metallo-dependent phosphatases"/>
    <property type="match status" value="1"/>
</dbReference>
<feature type="region of interest" description="Disordered" evidence="11">
    <location>
        <begin position="438"/>
        <end position="457"/>
    </location>
</feature>
<evidence type="ECO:0000313" key="15">
    <source>
        <dbReference type="EMBL" id="CAF3572317.1"/>
    </source>
</evidence>
<evidence type="ECO:0000256" key="7">
    <source>
        <dbReference type="ARBA" id="ARBA00023157"/>
    </source>
</evidence>
<dbReference type="SMART" id="SM00156">
    <property type="entry name" value="PP2Ac"/>
    <property type="match status" value="1"/>
</dbReference>
<keyword evidence="6 12" id="KW-0472">Membrane</keyword>
<feature type="transmembrane region" description="Helical" evidence="12">
    <location>
        <begin position="44"/>
        <end position="72"/>
    </location>
</feature>
<dbReference type="PRINTS" id="PR00114">
    <property type="entry name" value="STPHPHTASE"/>
</dbReference>
<keyword evidence="5" id="KW-0297">G-protein coupled receptor</keyword>
<keyword evidence="4 12" id="KW-1133">Transmembrane helix</keyword>
<feature type="transmembrane region" description="Helical" evidence="12">
    <location>
        <begin position="84"/>
        <end position="108"/>
    </location>
</feature>
<reference evidence="15" key="1">
    <citation type="submission" date="2021-02" db="EMBL/GenBank/DDBJ databases">
        <authorList>
            <person name="Nowell W R."/>
        </authorList>
    </citation>
    <scope>NUCLEOTIDE SEQUENCE</scope>
</reference>
<keyword evidence="9" id="KW-0807">Transducer</keyword>
<evidence type="ECO:0000256" key="2">
    <source>
        <dbReference type="ARBA" id="ARBA00022475"/>
    </source>
</evidence>
<dbReference type="Proteomes" id="UP000682733">
    <property type="component" value="Unassembled WGS sequence"/>
</dbReference>
<evidence type="ECO:0000256" key="4">
    <source>
        <dbReference type="ARBA" id="ARBA00022989"/>
    </source>
</evidence>
<evidence type="ECO:0000256" key="3">
    <source>
        <dbReference type="ARBA" id="ARBA00022692"/>
    </source>
</evidence>
<dbReference type="Pfam" id="PF00001">
    <property type="entry name" value="7tm_1"/>
    <property type="match status" value="1"/>
</dbReference>
<feature type="compositionally biased region" description="Polar residues" evidence="11">
    <location>
        <begin position="648"/>
        <end position="663"/>
    </location>
</feature>
<keyword evidence="7" id="KW-1015">Disulfide bond</keyword>
<dbReference type="Gene3D" id="1.20.1070.10">
    <property type="entry name" value="Rhodopsin 7-helix transmembrane proteins"/>
    <property type="match status" value="2"/>
</dbReference>
<evidence type="ECO:0000313" key="16">
    <source>
        <dbReference type="Proteomes" id="UP000682733"/>
    </source>
</evidence>
<dbReference type="PROSITE" id="PS00237">
    <property type="entry name" value="G_PROTEIN_RECEP_F1_1"/>
    <property type="match status" value="1"/>
</dbReference>
<evidence type="ECO:0000256" key="9">
    <source>
        <dbReference type="ARBA" id="ARBA00023224"/>
    </source>
</evidence>
<dbReference type="PANTHER" id="PTHR24248">
    <property type="entry name" value="ADRENERGIC RECEPTOR-RELATED G-PROTEIN COUPLED RECEPTOR"/>
    <property type="match status" value="1"/>
</dbReference>
<feature type="transmembrane region" description="Helical" evidence="12">
    <location>
        <begin position="709"/>
        <end position="728"/>
    </location>
</feature>
<comment type="similarity">
    <text evidence="10">Belongs to the PPP phosphatase family.</text>
</comment>